<name>A0A8B6X3C5_9BURK</name>
<keyword evidence="3" id="KW-0804">Transcription</keyword>
<organism evidence="5 6">
    <name type="scientific">Derxia gummosa DSM 723</name>
    <dbReference type="NCBI Taxonomy" id="1121388"/>
    <lineage>
        <taxon>Bacteria</taxon>
        <taxon>Pseudomonadati</taxon>
        <taxon>Pseudomonadota</taxon>
        <taxon>Betaproteobacteria</taxon>
        <taxon>Burkholderiales</taxon>
        <taxon>Alcaligenaceae</taxon>
        <taxon>Derxia</taxon>
    </lineage>
</organism>
<accession>A0A8B6X3C5</accession>
<evidence type="ECO:0000313" key="5">
    <source>
        <dbReference type="Proteomes" id="UP000675920"/>
    </source>
</evidence>
<feature type="domain" description="HTH araC/xylS-type" evidence="4">
    <location>
        <begin position="187"/>
        <end position="285"/>
    </location>
</feature>
<evidence type="ECO:0000256" key="1">
    <source>
        <dbReference type="ARBA" id="ARBA00023015"/>
    </source>
</evidence>
<dbReference type="PANTHER" id="PTHR43280:SF32">
    <property type="entry name" value="TRANSCRIPTIONAL REGULATORY PROTEIN"/>
    <property type="match status" value="1"/>
</dbReference>
<dbReference type="InterPro" id="IPR003313">
    <property type="entry name" value="AraC-bd"/>
</dbReference>
<dbReference type="PANTHER" id="PTHR43280">
    <property type="entry name" value="ARAC-FAMILY TRANSCRIPTIONAL REGULATOR"/>
    <property type="match status" value="1"/>
</dbReference>
<evidence type="ECO:0000313" key="6">
    <source>
        <dbReference type="RefSeq" id="WP_028310884.1"/>
    </source>
</evidence>
<keyword evidence="5" id="KW-1185">Reference proteome</keyword>
<dbReference type="RefSeq" id="WP_028310884.1">
    <property type="nucleotide sequence ID" value="NZ_AXWS01000008.1"/>
</dbReference>
<protein>
    <submittedName>
        <fullName evidence="6">Helix-turn-helix domain-containing protein</fullName>
    </submittedName>
</protein>
<dbReference type="SMART" id="SM00342">
    <property type="entry name" value="HTH_ARAC"/>
    <property type="match status" value="1"/>
</dbReference>
<dbReference type="CDD" id="cd06999">
    <property type="entry name" value="cupin_HpaA-like_N"/>
    <property type="match status" value="1"/>
</dbReference>
<dbReference type="InterPro" id="IPR047264">
    <property type="entry name" value="Cupin_HpaA-like_N"/>
</dbReference>
<proteinExistence type="predicted"/>
<sequence>MNSIPIYALYKGDGERLDEPFHCESIASRSQLHDWEIKPHRHEHFLQLLYVRRGRAEATVDGEMLALPAGTLLTVPARVVHGFVFSRDVDGVVVTLDERYVQSLLAAVPEVAARHARARRLEVGDSVGLRNALEGLVAEMEGNGGWRGAAIAALLPLVLLLGARLCDDDAPAADTTDAGDHADRHYRRFTELLDRRYRERLGVNEYAAELGITPTHLNRICKQKAGRPALDCIRARTVVEAQRDLIYTTLGIKHIALTLGFADAGYFTRFFVGACGQTPGEFRRQARARLRAAAR</sequence>
<keyword evidence="2" id="KW-0238">DNA-binding</keyword>
<dbReference type="SUPFAM" id="SSF46689">
    <property type="entry name" value="Homeodomain-like"/>
    <property type="match status" value="1"/>
</dbReference>
<dbReference type="InterPro" id="IPR011051">
    <property type="entry name" value="RmlC_Cupin_sf"/>
</dbReference>
<dbReference type="AlphaFoldDB" id="A0A8B6X3C5"/>
<dbReference type="GO" id="GO:0003700">
    <property type="term" value="F:DNA-binding transcription factor activity"/>
    <property type="evidence" value="ECO:0007669"/>
    <property type="project" value="InterPro"/>
</dbReference>
<dbReference type="Pfam" id="PF12833">
    <property type="entry name" value="HTH_18"/>
    <property type="match status" value="1"/>
</dbReference>
<dbReference type="Gene3D" id="2.60.120.10">
    <property type="entry name" value="Jelly Rolls"/>
    <property type="match status" value="1"/>
</dbReference>
<dbReference type="OrthoDB" id="9803764at2"/>
<evidence type="ECO:0000256" key="2">
    <source>
        <dbReference type="ARBA" id="ARBA00023125"/>
    </source>
</evidence>
<dbReference type="Proteomes" id="UP000675920">
    <property type="component" value="Unplaced"/>
</dbReference>
<evidence type="ECO:0000259" key="4">
    <source>
        <dbReference type="PROSITE" id="PS01124"/>
    </source>
</evidence>
<dbReference type="PROSITE" id="PS01124">
    <property type="entry name" value="HTH_ARAC_FAMILY_2"/>
    <property type="match status" value="1"/>
</dbReference>
<dbReference type="InterPro" id="IPR018060">
    <property type="entry name" value="HTH_AraC"/>
</dbReference>
<dbReference type="GO" id="GO:0043565">
    <property type="term" value="F:sequence-specific DNA binding"/>
    <property type="evidence" value="ECO:0007669"/>
    <property type="project" value="InterPro"/>
</dbReference>
<dbReference type="InterPro" id="IPR009057">
    <property type="entry name" value="Homeodomain-like_sf"/>
</dbReference>
<dbReference type="Pfam" id="PF02311">
    <property type="entry name" value="AraC_binding"/>
    <property type="match status" value="1"/>
</dbReference>
<dbReference type="Gene3D" id="1.10.10.60">
    <property type="entry name" value="Homeodomain-like"/>
    <property type="match status" value="1"/>
</dbReference>
<dbReference type="InterPro" id="IPR014710">
    <property type="entry name" value="RmlC-like_jellyroll"/>
</dbReference>
<keyword evidence="1" id="KW-0805">Transcription regulation</keyword>
<dbReference type="SUPFAM" id="SSF51182">
    <property type="entry name" value="RmlC-like cupins"/>
    <property type="match status" value="1"/>
</dbReference>
<evidence type="ECO:0000256" key="3">
    <source>
        <dbReference type="ARBA" id="ARBA00023163"/>
    </source>
</evidence>
<reference evidence="6" key="1">
    <citation type="submission" date="2025-08" db="UniProtKB">
        <authorList>
            <consortium name="RefSeq"/>
        </authorList>
    </citation>
    <scope>IDENTIFICATION</scope>
</reference>